<protein>
    <recommendedName>
        <fullName evidence="3">Beta protein</fullName>
    </recommendedName>
</protein>
<evidence type="ECO:0000313" key="2">
    <source>
        <dbReference type="Proteomes" id="UP000254978"/>
    </source>
</evidence>
<dbReference type="RefSeq" id="WP_115277406.1">
    <property type="nucleotide sequence ID" value="NZ_AP022600.1"/>
</dbReference>
<dbReference type="InterPro" id="IPR025683">
    <property type="entry name" value="Protein_beta"/>
</dbReference>
<dbReference type="Proteomes" id="UP000254978">
    <property type="component" value="Unassembled WGS sequence"/>
</dbReference>
<sequence>MESFGSDHYIPVMFTKAGERDALGVIDEHQKDAFTPLWVVHPIDWDFDLNQPKKTIDDHLAKIPDNLVKVWEQPAFVDTLHVEDETMADGRHPLEWMVTAATERGLQLVPVIAPDRSVEARGAARNLLVSGTSTDVCLRLGIEHWGAFEQIDDLLTDLGAARADTHLVLDLRGDAGPSSRIALSSTLQTLQSPTEWKTLTIAATAMPQTPPAGHGIHEIPRQEWLNYRAIVAGGSFGERQPTFGDYAIAYPDPFDDVDPRFMQISAKFKYTCDDKWLLGRGGLFKGTGGRGGGGDSIRPVASAISAHPDFAMPHCTGEDWLLAAAGTGPTGNPQTWVKVGTAHHLLRVLVQIGSM</sequence>
<evidence type="ECO:0008006" key="3">
    <source>
        <dbReference type="Google" id="ProtNLM"/>
    </source>
</evidence>
<gene>
    <name evidence="1" type="ORF">NCTC10821_00515</name>
</gene>
<reference evidence="1 2" key="1">
    <citation type="submission" date="2018-06" db="EMBL/GenBank/DDBJ databases">
        <authorList>
            <consortium name="Pathogen Informatics"/>
            <person name="Doyle S."/>
        </authorList>
    </citation>
    <scope>NUCLEOTIDE SEQUENCE [LARGE SCALE GENOMIC DNA]</scope>
    <source>
        <strain evidence="1 2">NCTC10821</strain>
    </source>
</reference>
<dbReference type="AlphaFoldDB" id="A0A378T867"/>
<proteinExistence type="predicted"/>
<dbReference type="EMBL" id="UGQT01000001">
    <property type="protein sequence ID" value="STZ57018.1"/>
    <property type="molecule type" value="Genomic_DNA"/>
</dbReference>
<accession>A0A378T867</accession>
<dbReference type="OrthoDB" id="4764243at2"/>
<name>A0A378T867_9MYCO</name>
<evidence type="ECO:0000313" key="1">
    <source>
        <dbReference type="EMBL" id="STZ57018.1"/>
    </source>
</evidence>
<keyword evidence="2" id="KW-1185">Reference proteome</keyword>
<organism evidence="1 2">
    <name type="scientific">Mycolicibacterium tokaiense</name>
    <dbReference type="NCBI Taxonomy" id="39695"/>
    <lineage>
        <taxon>Bacteria</taxon>
        <taxon>Bacillati</taxon>
        <taxon>Actinomycetota</taxon>
        <taxon>Actinomycetes</taxon>
        <taxon>Mycobacteriales</taxon>
        <taxon>Mycobacteriaceae</taxon>
        <taxon>Mycolicibacterium</taxon>
    </lineage>
</organism>
<dbReference type="Pfam" id="PF14350">
    <property type="entry name" value="Beta_protein"/>
    <property type="match status" value="1"/>
</dbReference>